<dbReference type="Pfam" id="PF04542">
    <property type="entry name" value="Sigma70_r2"/>
    <property type="match status" value="1"/>
</dbReference>
<sequence length="178" mass="19742">MSARPSPDSQAVDCDVVDPRQAEWAALRATIVHYILRRGQPAHVAEDVAQDTCIKLLAYCEQQRPASLYALAFRIAATCLVDMKRKERGPADELDDGHSCDAPLADRLIDGRRRVSLFQAALAAMPALRRKVFEQRRIDNRSHAQIAADLGISVASVEKHVSRGLQDMRKALSRADLD</sequence>
<dbReference type="PANTHER" id="PTHR43133:SF8">
    <property type="entry name" value="RNA POLYMERASE SIGMA FACTOR HI_1459-RELATED"/>
    <property type="match status" value="1"/>
</dbReference>
<comment type="similarity">
    <text evidence="1">Belongs to the sigma-70 factor family. ECF subfamily.</text>
</comment>
<keyword evidence="5" id="KW-0804">Transcription</keyword>
<keyword evidence="4" id="KW-0238">DNA-binding</keyword>
<organism evidence="8 9">
    <name type="scientific">Sphingobium naphthae</name>
    <dbReference type="NCBI Taxonomy" id="1886786"/>
    <lineage>
        <taxon>Bacteria</taxon>
        <taxon>Pseudomonadati</taxon>
        <taxon>Pseudomonadota</taxon>
        <taxon>Alphaproteobacteria</taxon>
        <taxon>Sphingomonadales</taxon>
        <taxon>Sphingomonadaceae</taxon>
        <taxon>Sphingobium</taxon>
    </lineage>
</organism>
<dbReference type="InterPro" id="IPR013249">
    <property type="entry name" value="RNA_pol_sigma70_r4_t2"/>
</dbReference>
<evidence type="ECO:0000256" key="5">
    <source>
        <dbReference type="ARBA" id="ARBA00023163"/>
    </source>
</evidence>
<evidence type="ECO:0000313" key="9">
    <source>
        <dbReference type="Proteomes" id="UP001185984"/>
    </source>
</evidence>
<evidence type="ECO:0000256" key="1">
    <source>
        <dbReference type="ARBA" id="ARBA00010641"/>
    </source>
</evidence>
<dbReference type="PANTHER" id="PTHR43133">
    <property type="entry name" value="RNA POLYMERASE ECF-TYPE SIGMA FACTO"/>
    <property type="match status" value="1"/>
</dbReference>
<protein>
    <submittedName>
        <fullName evidence="8">RNA polymerase sigma factor</fullName>
    </submittedName>
</protein>
<dbReference type="RefSeq" id="WP_317517555.1">
    <property type="nucleotide sequence ID" value="NZ_JAPTHD010000006.1"/>
</dbReference>
<evidence type="ECO:0000256" key="3">
    <source>
        <dbReference type="ARBA" id="ARBA00023082"/>
    </source>
</evidence>
<feature type="domain" description="RNA polymerase sigma factor 70 region 4 type 2" evidence="7">
    <location>
        <begin position="118"/>
        <end position="168"/>
    </location>
</feature>
<dbReference type="SUPFAM" id="SSF88659">
    <property type="entry name" value="Sigma3 and sigma4 domains of RNA polymerase sigma factors"/>
    <property type="match status" value="1"/>
</dbReference>
<proteinExistence type="inferred from homology"/>
<gene>
    <name evidence="8" type="ORF">O0R41_15015</name>
</gene>
<dbReference type="InterPro" id="IPR036388">
    <property type="entry name" value="WH-like_DNA-bd_sf"/>
</dbReference>
<dbReference type="Pfam" id="PF08281">
    <property type="entry name" value="Sigma70_r4_2"/>
    <property type="match status" value="1"/>
</dbReference>
<dbReference type="Proteomes" id="UP001185984">
    <property type="component" value="Unassembled WGS sequence"/>
</dbReference>
<comment type="caution">
    <text evidence="8">The sequence shown here is derived from an EMBL/GenBank/DDBJ whole genome shotgun (WGS) entry which is preliminary data.</text>
</comment>
<evidence type="ECO:0000259" key="6">
    <source>
        <dbReference type="Pfam" id="PF04542"/>
    </source>
</evidence>
<evidence type="ECO:0000256" key="4">
    <source>
        <dbReference type="ARBA" id="ARBA00023125"/>
    </source>
</evidence>
<keyword evidence="3" id="KW-0731">Sigma factor</keyword>
<dbReference type="InterPro" id="IPR013325">
    <property type="entry name" value="RNA_pol_sigma_r2"/>
</dbReference>
<dbReference type="InterPro" id="IPR014284">
    <property type="entry name" value="RNA_pol_sigma-70_dom"/>
</dbReference>
<dbReference type="EMBL" id="JAPTHD010000006">
    <property type="protein sequence ID" value="MDV5824916.1"/>
    <property type="molecule type" value="Genomic_DNA"/>
</dbReference>
<dbReference type="InterPro" id="IPR039425">
    <property type="entry name" value="RNA_pol_sigma-70-like"/>
</dbReference>
<reference evidence="9" key="1">
    <citation type="journal article" date="2022" name="J Environ Chem Eng">
        <title>Biodegradation of petroleum oil using a constructed nonpathogenic and heavy metal-tolerant bacterial consortium isolated from marine sponges.</title>
        <authorList>
            <person name="Dechsakulwatana C."/>
            <person name="Rungsihiranrut A."/>
            <person name="Muangchinda C."/>
            <person name="Ningthoujam R."/>
            <person name="Klankeo P."/>
            <person name="Pinyakong O."/>
        </authorList>
    </citation>
    <scope>NUCLEOTIDE SEQUENCE [LARGE SCALE GENOMIC DNA]</scope>
    <source>
        <strain evidence="9">MO2-4</strain>
    </source>
</reference>
<dbReference type="Gene3D" id="1.10.10.10">
    <property type="entry name" value="Winged helix-like DNA-binding domain superfamily/Winged helix DNA-binding domain"/>
    <property type="match status" value="1"/>
</dbReference>
<dbReference type="Gene3D" id="1.10.1740.10">
    <property type="match status" value="1"/>
</dbReference>
<keyword evidence="2" id="KW-0805">Transcription regulation</keyword>
<dbReference type="SUPFAM" id="SSF88946">
    <property type="entry name" value="Sigma2 domain of RNA polymerase sigma factors"/>
    <property type="match status" value="1"/>
</dbReference>
<name>A0ABU3ZZF9_9SPHN</name>
<dbReference type="NCBIfam" id="TIGR02937">
    <property type="entry name" value="sigma70-ECF"/>
    <property type="match status" value="1"/>
</dbReference>
<evidence type="ECO:0000259" key="7">
    <source>
        <dbReference type="Pfam" id="PF08281"/>
    </source>
</evidence>
<dbReference type="InterPro" id="IPR013324">
    <property type="entry name" value="RNA_pol_sigma_r3/r4-like"/>
</dbReference>
<feature type="domain" description="RNA polymerase sigma-70 region 2" evidence="6">
    <location>
        <begin position="27"/>
        <end position="88"/>
    </location>
</feature>
<evidence type="ECO:0000313" key="8">
    <source>
        <dbReference type="EMBL" id="MDV5824916.1"/>
    </source>
</evidence>
<keyword evidence="9" id="KW-1185">Reference proteome</keyword>
<evidence type="ECO:0000256" key="2">
    <source>
        <dbReference type="ARBA" id="ARBA00023015"/>
    </source>
</evidence>
<accession>A0ABU3ZZF9</accession>
<dbReference type="InterPro" id="IPR007627">
    <property type="entry name" value="RNA_pol_sigma70_r2"/>
</dbReference>